<dbReference type="RefSeq" id="WP_097245726.1">
    <property type="nucleotide sequence ID" value="NZ_JAMTCV010000008.1"/>
</dbReference>
<feature type="transmembrane region" description="Helical" evidence="1">
    <location>
        <begin position="69"/>
        <end position="88"/>
    </location>
</feature>
<name>A0A285LCD7_9NOCA</name>
<dbReference type="EMBL" id="OBEG01000003">
    <property type="protein sequence ID" value="SNY82610.1"/>
    <property type="molecule type" value="Genomic_DNA"/>
</dbReference>
<sequence>MSYQYQPPPNWTPPGAQFRTSGKPGRTLVAVLIGLVVTPIGIALAAHGAADTRQWVILGDTADRLGSTFQIIGGATLLLLVAALAAYAPVGTIVAGLVWGVLPGIVYFLFPDDTFRLIDELPLLSAETRLAVHAWVINGSIFLAGVLLLGAGIAGTLRRR</sequence>
<feature type="transmembrane region" description="Helical" evidence="1">
    <location>
        <begin position="28"/>
        <end position="49"/>
    </location>
</feature>
<keyword evidence="1" id="KW-0812">Transmembrane</keyword>
<dbReference type="AlphaFoldDB" id="A0A285LCD7"/>
<evidence type="ECO:0000313" key="2">
    <source>
        <dbReference type="EMBL" id="SNY82610.1"/>
    </source>
</evidence>
<feature type="transmembrane region" description="Helical" evidence="1">
    <location>
        <begin position="130"/>
        <end position="157"/>
    </location>
</feature>
<evidence type="ECO:0000256" key="1">
    <source>
        <dbReference type="SAM" id="Phobius"/>
    </source>
</evidence>
<keyword evidence="1" id="KW-0472">Membrane</keyword>
<proteinExistence type="predicted"/>
<feature type="transmembrane region" description="Helical" evidence="1">
    <location>
        <begin position="93"/>
        <end position="110"/>
    </location>
</feature>
<evidence type="ECO:0000313" key="3">
    <source>
        <dbReference type="Proteomes" id="UP000219565"/>
    </source>
</evidence>
<gene>
    <name evidence="2" type="ORF">SAMN04244553_3450</name>
</gene>
<keyword evidence="3" id="KW-1185">Reference proteome</keyword>
<dbReference type="OrthoDB" id="4565980at2"/>
<reference evidence="2 3" key="1">
    <citation type="submission" date="2017-09" db="EMBL/GenBank/DDBJ databases">
        <authorList>
            <person name="Ehlers B."/>
            <person name="Leendertz F.H."/>
        </authorList>
    </citation>
    <scope>NUCLEOTIDE SEQUENCE [LARGE SCALE GENOMIC DNA]</scope>
    <source>
        <strain evidence="2 3">DSM 45537</strain>
    </source>
</reference>
<keyword evidence="1" id="KW-1133">Transmembrane helix</keyword>
<accession>A0A285LCD7</accession>
<protein>
    <submittedName>
        <fullName evidence="2">Uncharacterized protein</fullName>
    </submittedName>
</protein>
<organism evidence="2 3">
    <name type="scientific">Nocardia amikacinitolerans</name>
    <dbReference type="NCBI Taxonomy" id="756689"/>
    <lineage>
        <taxon>Bacteria</taxon>
        <taxon>Bacillati</taxon>
        <taxon>Actinomycetota</taxon>
        <taxon>Actinomycetes</taxon>
        <taxon>Mycobacteriales</taxon>
        <taxon>Nocardiaceae</taxon>
        <taxon>Nocardia</taxon>
    </lineage>
</organism>
<dbReference type="Proteomes" id="UP000219565">
    <property type="component" value="Unassembled WGS sequence"/>
</dbReference>